<dbReference type="InterPro" id="IPR009649">
    <property type="entry name" value="TraU"/>
</dbReference>
<keyword evidence="1" id="KW-0732">Signal</keyword>
<dbReference type="EMBL" id="LR134142">
    <property type="protein sequence ID" value="VEA03522.1"/>
    <property type="molecule type" value="Genomic_DNA"/>
</dbReference>
<proteinExistence type="predicted"/>
<dbReference type="InterPro" id="IPR026331">
    <property type="entry name" value="PFL_4710"/>
</dbReference>
<feature type="signal peptide" evidence="1">
    <location>
        <begin position="1"/>
        <end position="24"/>
    </location>
</feature>
<evidence type="ECO:0000256" key="1">
    <source>
        <dbReference type="SAM" id="SignalP"/>
    </source>
</evidence>
<accession>A0A3S4IMG7</accession>
<name>A0A3S4IMG7_SALET</name>
<sequence>MMKRLRRHRLGIALAFGCAVQPFAAGAINSAQIIASALSPQCLEYKIVGICYWLLCTPFGCVVKTSTKVRHYIPNAVVTSYNQTGSNPWTEMSFLGTGLSGIAEGGGANEQKRVGRKDNLQFKNADVIGHPALAAPVFNKFMGQMGYTCSSPATPLMPYLLSTLDAVIWRSGLPESFYPEALTPGLREVGSSMSANMWGNVYPRSGFVTQVDDYKAAAVVAQRAADVVTRVGQIHVYQPMTAIPRPGYWPPSPVMENTGTRNHKWQQLTPLLSTSCAVFPDRPNPIAADGNYAWALWQPYSCCKRRGQTFLYSVDFQ</sequence>
<evidence type="ECO:0000313" key="2">
    <source>
        <dbReference type="EMBL" id="VEA03522.1"/>
    </source>
</evidence>
<feature type="chain" id="PRO_5018527570" evidence="1">
    <location>
        <begin position="25"/>
        <end position="317"/>
    </location>
</feature>
<dbReference type="AlphaFoldDB" id="A0A3S4IMG7"/>
<organism evidence="2 3">
    <name type="scientific">Salmonella enterica subsp. enterica serovar Sanjuan</name>
    <dbReference type="NCBI Taxonomy" id="1160765"/>
    <lineage>
        <taxon>Bacteria</taxon>
        <taxon>Pseudomonadati</taxon>
        <taxon>Pseudomonadota</taxon>
        <taxon>Gammaproteobacteria</taxon>
        <taxon>Enterobacterales</taxon>
        <taxon>Enterobacteriaceae</taxon>
        <taxon>Salmonella</taxon>
    </lineage>
</organism>
<evidence type="ECO:0000313" key="3">
    <source>
        <dbReference type="Proteomes" id="UP000276345"/>
    </source>
</evidence>
<gene>
    <name evidence="2" type="ORF">NCTC7406_00908</name>
</gene>
<protein>
    <submittedName>
        <fullName evidence="2">PFL4710 family integrating conjugative element protein</fullName>
    </submittedName>
</protein>
<dbReference type="NCBIfam" id="TIGR03756">
    <property type="entry name" value="conj_TIGR03756"/>
    <property type="match status" value="1"/>
</dbReference>
<reference evidence="2 3" key="1">
    <citation type="submission" date="2018-12" db="EMBL/GenBank/DDBJ databases">
        <authorList>
            <consortium name="Pathogen Informatics"/>
        </authorList>
    </citation>
    <scope>NUCLEOTIDE SEQUENCE [LARGE SCALE GENOMIC DNA]</scope>
    <source>
        <strain evidence="2 3">NCTC7406</strain>
    </source>
</reference>
<dbReference type="Proteomes" id="UP000276345">
    <property type="component" value="Chromosome"/>
</dbReference>
<dbReference type="Pfam" id="PF06834">
    <property type="entry name" value="TraU"/>
    <property type="match status" value="1"/>
</dbReference>